<dbReference type="RefSeq" id="WP_015282003.1">
    <property type="nucleotide sequence ID" value="NC_019940.1"/>
</dbReference>
<dbReference type="eggNOG" id="COG1011">
    <property type="taxonomic scope" value="Bacteria"/>
</dbReference>
<dbReference type="AlphaFoldDB" id="L0H2J4"/>
<accession>L0H2J4</accession>
<reference evidence="1 2" key="1">
    <citation type="submission" date="2011-09" db="EMBL/GenBank/DDBJ databases">
        <title>Complete sequence of chromosome of Thioflavicoccus mobilis 8321.</title>
        <authorList>
            <consortium name="US DOE Joint Genome Institute"/>
            <person name="Lucas S."/>
            <person name="Han J."/>
            <person name="Lapidus A."/>
            <person name="Cheng J.-F."/>
            <person name="Goodwin L."/>
            <person name="Pitluck S."/>
            <person name="Peters L."/>
            <person name="Ovchinnikova G."/>
            <person name="Lu M."/>
            <person name="Detter J.C."/>
            <person name="Han C."/>
            <person name="Tapia R."/>
            <person name="Land M."/>
            <person name="Hauser L."/>
            <person name="Kyrpides N."/>
            <person name="Ivanova N."/>
            <person name="Pagani I."/>
            <person name="Vogl K."/>
            <person name="Liu Z."/>
            <person name="Imhoff J."/>
            <person name="Thiel V."/>
            <person name="Frigaard N.-U."/>
            <person name="Bryant D."/>
            <person name="Woyke T."/>
        </authorList>
    </citation>
    <scope>NUCLEOTIDE SEQUENCE [LARGE SCALE GENOMIC DNA]</scope>
    <source>
        <strain evidence="1 2">8321</strain>
    </source>
</reference>
<dbReference type="EMBL" id="CP003051">
    <property type="protein sequence ID" value="AGA91875.1"/>
    <property type="molecule type" value="Genomic_DNA"/>
</dbReference>
<dbReference type="Gene3D" id="3.40.50.1000">
    <property type="entry name" value="HAD superfamily/HAD-like"/>
    <property type="match status" value="1"/>
</dbReference>
<dbReference type="PATRIC" id="fig|765912.4.peg.3124"/>
<organism evidence="1 2">
    <name type="scientific">Thioflavicoccus mobilis 8321</name>
    <dbReference type="NCBI Taxonomy" id="765912"/>
    <lineage>
        <taxon>Bacteria</taxon>
        <taxon>Pseudomonadati</taxon>
        <taxon>Pseudomonadota</taxon>
        <taxon>Gammaproteobacteria</taxon>
        <taxon>Chromatiales</taxon>
        <taxon>Chromatiaceae</taxon>
        <taxon>Thioflavicoccus</taxon>
    </lineage>
</organism>
<proteinExistence type="predicted"/>
<dbReference type="KEGG" id="tmb:Thimo_3195"/>
<evidence type="ECO:0000313" key="1">
    <source>
        <dbReference type="EMBL" id="AGA91875.1"/>
    </source>
</evidence>
<dbReference type="PANTHER" id="PTHR46191:SF2">
    <property type="entry name" value="HALOACID DEHALOGENASE-LIKE HYDROLASE DOMAIN-CONTAINING PROTEIN 3"/>
    <property type="match status" value="1"/>
</dbReference>
<dbReference type="HOGENOM" id="CLU_075572_0_0_6"/>
<keyword evidence="2" id="KW-1185">Reference proteome</keyword>
<dbReference type="GO" id="GO:0016787">
    <property type="term" value="F:hydrolase activity"/>
    <property type="evidence" value="ECO:0007669"/>
    <property type="project" value="UniProtKB-KW"/>
</dbReference>
<gene>
    <name evidence="1" type="ORF">Thimo_3195</name>
</gene>
<dbReference type="Pfam" id="PF00702">
    <property type="entry name" value="Hydrolase"/>
    <property type="match status" value="1"/>
</dbReference>
<keyword evidence="1" id="KW-0378">Hydrolase</keyword>
<dbReference type="PANTHER" id="PTHR46191">
    <property type="match status" value="1"/>
</dbReference>
<dbReference type="InterPro" id="IPR051828">
    <property type="entry name" value="HAD-like_hydrolase_domain"/>
</dbReference>
<dbReference type="InterPro" id="IPR023214">
    <property type="entry name" value="HAD_sf"/>
</dbReference>
<name>L0H2J4_9GAMM</name>
<dbReference type="Proteomes" id="UP000010816">
    <property type="component" value="Chromosome"/>
</dbReference>
<dbReference type="OrthoDB" id="367448at2"/>
<sequence length="316" mass="34289">MAPTDRQALIAAIRELSEPLRTEPPQIEAQLAPLPGIRAVLFGVYGTLLVSSAHAADTEAAFRAALAAADWADLALPGGFRGADRLQQASLGAQTRTSGDKVEYPEIEIRAIWAEVLAELLGTKPSKVPKERIERAAVEFECRINPAWPMPGATETIARLRTRGLTLGLVADGQFFTPLVLEALLGEAPAKLGFDPDCTVYSYELGEAKPATRLLDEALAGLEREQTILADEVLYVGNDLRKDIWPATQLGCRTALFAGDAQSLRRHENDPALADVTPERILTDLRQLNDLLVEPTKKKPAAEIRDIGWSPDLDGD</sequence>
<evidence type="ECO:0000313" key="2">
    <source>
        <dbReference type="Proteomes" id="UP000010816"/>
    </source>
</evidence>
<protein>
    <submittedName>
        <fullName evidence="1">Putative HAD superfamily hydrolase</fullName>
    </submittedName>
</protein>
<dbReference type="InterPro" id="IPR036412">
    <property type="entry name" value="HAD-like_sf"/>
</dbReference>
<dbReference type="SUPFAM" id="SSF56784">
    <property type="entry name" value="HAD-like"/>
    <property type="match status" value="1"/>
</dbReference>
<dbReference type="STRING" id="765912.Thimo_3195"/>